<sequence length="294" mass="31652">MAPHVQSGVCDGSIHIYPKTMTVVAIEPHGHGIGKFSSKTSNGVTGSAKERMSKRTIQDVQLDAMSPTLDLPHVDREWSISILNVIPSLEEVRHAMSPGLPESEVDVGECLSVGPPTGVVQLSVAEDQRSKKTASRGQRFSFVGSQAVIGQASTPQNLKNERRKRIRKAKSRETTVLSCLECQRHVQVTDKATETAALSDKPISVGTSPTATVSHCAVPPSPPTDNGRELRISVVNSCRNLEDSLNNLAARLETESGDAMENCDFVVQSLTSLIAKAKEILDRQANPQAQNGIK</sequence>
<name>A0A1D1UL47_RAMVA</name>
<comment type="caution">
    <text evidence="2">The sequence shown here is derived from an EMBL/GenBank/DDBJ whole genome shotgun (WGS) entry which is preliminary data.</text>
</comment>
<keyword evidence="3" id="KW-1185">Reference proteome</keyword>
<organism evidence="2 3">
    <name type="scientific">Ramazzottius varieornatus</name>
    <name type="common">Water bear</name>
    <name type="synonym">Tardigrade</name>
    <dbReference type="NCBI Taxonomy" id="947166"/>
    <lineage>
        <taxon>Eukaryota</taxon>
        <taxon>Metazoa</taxon>
        <taxon>Ecdysozoa</taxon>
        <taxon>Tardigrada</taxon>
        <taxon>Eutardigrada</taxon>
        <taxon>Parachela</taxon>
        <taxon>Hypsibioidea</taxon>
        <taxon>Ramazzottiidae</taxon>
        <taxon>Ramazzottius</taxon>
    </lineage>
</organism>
<evidence type="ECO:0000313" key="3">
    <source>
        <dbReference type="Proteomes" id="UP000186922"/>
    </source>
</evidence>
<dbReference type="EMBL" id="BDGG01000001">
    <property type="protein sequence ID" value="GAU90424.1"/>
    <property type="molecule type" value="Genomic_DNA"/>
</dbReference>
<feature type="region of interest" description="Disordered" evidence="1">
    <location>
        <begin position="201"/>
        <end position="225"/>
    </location>
</feature>
<evidence type="ECO:0000256" key="1">
    <source>
        <dbReference type="SAM" id="MobiDB-lite"/>
    </source>
</evidence>
<reference evidence="2 3" key="1">
    <citation type="journal article" date="2016" name="Nat. Commun.">
        <title>Extremotolerant tardigrade genome and improved radiotolerance of human cultured cells by tardigrade-unique protein.</title>
        <authorList>
            <person name="Hashimoto T."/>
            <person name="Horikawa D.D."/>
            <person name="Saito Y."/>
            <person name="Kuwahara H."/>
            <person name="Kozuka-Hata H."/>
            <person name="Shin-I T."/>
            <person name="Minakuchi Y."/>
            <person name="Ohishi K."/>
            <person name="Motoyama A."/>
            <person name="Aizu T."/>
            <person name="Enomoto A."/>
            <person name="Kondo K."/>
            <person name="Tanaka S."/>
            <person name="Hara Y."/>
            <person name="Koshikawa S."/>
            <person name="Sagara H."/>
            <person name="Miura T."/>
            <person name="Yokobori S."/>
            <person name="Miyagawa K."/>
            <person name="Suzuki Y."/>
            <person name="Kubo T."/>
            <person name="Oyama M."/>
            <person name="Kohara Y."/>
            <person name="Fujiyama A."/>
            <person name="Arakawa K."/>
            <person name="Katayama T."/>
            <person name="Toyoda A."/>
            <person name="Kunieda T."/>
        </authorList>
    </citation>
    <scope>NUCLEOTIDE SEQUENCE [LARGE SCALE GENOMIC DNA]</scope>
    <source>
        <strain evidence="2 3">YOKOZUNA-1</strain>
    </source>
</reference>
<dbReference type="AlphaFoldDB" id="A0A1D1UL47"/>
<dbReference type="Proteomes" id="UP000186922">
    <property type="component" value="Unassembled WGS sequence"/>
</dbReference>
<accession>A0A1D1UL47</accession>
<evidence type="ECO:0000313" key="2">
    <source>
        <dbReference type="EMBL" id="GAU90424.1"/>
    </source>
</evidence>
<proteinExistence type="predicted"/>
<gene>
    <name evidence="2" type="primary">RvY_02841-1</name>
    <name evidence="2" type="synonym">RvY_02841.1</name>
    <name evidence="2" type="ORF">RvY_02841</name>
</gene>
<protein>
    <submittedName>
        <fullName evidence="2">Uncharacterized protein</fullName>
    </submittedName>
</protein>